<accession>A0A291RP05</accession>
<dbReference type="KEGG" id="ntp:CRH09_25645"/>
<dbReference type="GeneID" id="88360717"/>
<proteinExistence type="predicted"/>
<protein>
    <submittedName>
        <fullName evidence="2">Uncharacterized protein</fullName>
    </submittedName>
</protein>
<feature type="region of interest" description="Disordered" evidence="1">
    <location>
        <begin position="1"/>
        <end position="22"/>
    </location>
</feature>
<name>A0A291RP05_9NOCA</name>
<dbReference type="Proteomes" id="UP000221961">
    <property type="component" value="Chromosome"/>
</dbReference>
<gene>
    <name evidence="2" type="ORF">CRH09_25645</name>
</gene>
<evidence type="ECO:0000313" key="3">
    <source>
        <dbReference type="Proteomes" id="UP000221961"/>
    </source>
</evidence>
<organism evidence="2 3">
    <name type="scientific">Nocardia terpenica</name>
    <dbReference type="NCBI Taxonomy" id="455432"/>
    <lineage>
        <taxon>Bacteria</taxon>
        <taxon>Bacillati</taxon>
        <taxon>Actinomycetota</taxon>
        <taxon>Actinomycetes</taxon>
        <taxon>Mycobacteriales</taxon>
        <taxon>Nocardiaceae</taxon>
        <taxon>Nocardia</taxon>
    </lineage>
</organism>
<dbReference type="SUPFAM" id="SSF46785">
    <property type="entry name" value="Winged helix' DNA-binding domain"/>
    <property type="match status" value="1"/>
</dbReference>
<dbReference type="AlphaFoldDB" id="A0A291RP05"/>
<dbReference type="EMBL" id="CP023778">
    <property type="protein sequence ID" value="ATL69055.1"/>
    <property type="molecule type" value="Genomic_DNA"/>
</dbReference>
<sequence>MSVLATDESGQPLKGATGSSLASLERQNLVEKRVGRETVWVITETGRTVCEQIQTRRAKHEQSASA</sequence>
<evidence type="ECO:0000256" key="1">
    <source>
        <dbReference type="SAM" id="MobiDB-lite"/>
    </source>
</evidence>
<evidence type="ECO:0000313" key="2">
    <source>
        <dbReference type="EMBL" id="ATL69055.1"/>
    </source>
</evidence>
<dbReference type="InterPro" id="IPR036390">
    <property type="entry name" value="WH_DNA-bd_sf"/>
</dbReference>
<reference evidence="2 3" key="1">
    <citation type="submission" date="2017-10" db="EMBL/GenBank/DDBJ databases">
        <title>Comparative genomics between pathogenic Norcardia.</title>
        <authorList>
            <person name="Zeng L."/>
        </authorList>
    </citation>
    <scope>NUCLEOTIDE SEQUENCE [LARGE SCALE GENOMIC DNA]</scope>
    <source>
        <strain evidence="2 3">NC_YFY_NT001</strain>
    </source>
</reference>
<dbReference type="RefSeq" id="WP_098696103.1">
    <property type="nucleotide sequence ID" value="NZ_CP023778.1"/>
</dbReference>